<keyword evidence="8" id="KW-0949">S-adenosyl-L-methionine</keyword>
<organism evidence="12 13">
    <name type="scientific">Streptomyces sp. 900105245</name>
    <dbReference type="NCBI Taxonomy" id="3154379"/>
    <lineage>
        <taxon>Bacteria</taxon>
        <taxon>Bacillati</taxon>
        <taxon>Actinomycetota</taxon>
        <taxon>Actinomycetes</taxon>
        <taxon>Kitasatosporales</taxon>
        <taxon>Streptomycetaceae</taxon>
        <taxon>Streptomyces</taxon>
    </lineage>
</organism>
<dbReference type="EC" id="2.1.1.77" evidence="3"/>
<name>A0ABV1UIX1_9ACTN</name>
<comment type="similarity">
    <text evidence="2">Belongs to the methyltransferase superfamily. L-isoaspartyl/D-aspartyl protein methyltransferase family.</text>
</comment>
<keyword evidence="5" id="KW-0963">Cytoplasm</keyword>
<sequence>MHDDTTLITQLDGRVRAVDLTAPTGGEPTSSSTLPSLVLRMWQQLGVTSGQRVLEIGTGAGYSTALGCHRLGDANVTSIEVDEGNAQRAAAALKQLGYAPTLIVGDGLDATVINGDYDALIATCAVRHIPYGWLDQVGDGGTVLATLGGWMGAYGLVKLTVTGRGHATGRFLPGTTSFMIARPHGRPPRPPLVCCPAIGWRLDAVGAANKTWTYTSSMTVPRACASALRSTWRSPPRCWCGWPARPWTACHAVRRQPAASTGTHDGTALTCRLGFSQTMTSSSN</sequence>
<evidence type="ECO:0000256" key="4">
    <source>
        <dbReference type="ARBA" id="ARBA00013346"/>
    </source>
</evidence>
<evidence type="ECO:0000313" key="13">
    <source>
        <dbReference type="Proteomes" id="UP001470023"/>
    </source>
</evidence>
<dbReference type="PANTHER" id="PTHR11579">
    <property type="entry name" value="PROTEIN-L-ISOASPARTATE O-METHYLTRANSFERASE"/>
    <property type="match status" value="1"/>
</dbReference>
<evidence type="ECO:0000256" key="10">
    <source>
        <dbReference type="ARBA" id="ARBA00031323"/>
    </source>
</evidence>
<dbReference type="Pfam" id="PF01135">
    <property type="entry name" value="PCMT"/>
    <property type="match status" value="1"/>
</dbReference>
<evidence type="ECO:0000256" key="11">
    <source>
        <dbReference type="ARBA" id="ARBA00031350"/>
    </source>
</evidence>
<comment type="caution">
    <text evidence="12">The sequence shown here is derived from an EMBL/GenBank/DDBJ whole genome shotgun (WGS) entry which is preliminary data.</text>
</comment>
<comment type="subcellular location">
    <subcellularLocation>
        <location evidence="1">Cytoplasm</location>
    </subcellularLocation>
</comment>
<dbReference type="InterPro" id="IPR029063">
    <property type="entry name" value="SAM-dependent_MTases_sf"/>
</dbReference>
<reference evidence="12 13" key="1">
    <citation type="submission" date="2024-06" db="EMBL/GenBank/DDBJ databases">
        <title>The Natural Products Discovery Center: Release of the First 8490 Sequenced Strains for Exploring Actinobacteria Biosynthetic Diversity.</title>
        <authorList>
            <person name="Kalkreuter E."/>
            <person name="Kautsar S.A."/>
            <person name="Yang D."/>
            <person name="Bader C.D."/>
            <person name="Teijaro C.N."/>
            <person name="Fluegel L."/>
            <person name="Davis C.M."/>
            <person name="Simpson J.R."/>
            <person name="Lauterbach L."/>
            <person name="Steele A.D."/>
            <person name="Gui C."/>
            <person name="Meng S."/>
            <person name="Li G."/>
            <person name="Viehrig K."/>
            <person name="Ye F."/>
            <person name="Su P."/>
            <person name="Kiefer A.F."/>
            <person name="Nichols A."/>
            <person name="Cepeda A.J."/>
            <person name="Yan W."/>
            <person name="Fan B."/>
            <person name="Jiang Y."/>
            <person name="Adhikari A."/>
            <person name="Zheng C.-J."/>
            <person name="Schuster L."/>
            <person name="Cowan T.M."/>
            <person name="Smanski M.J."/>
            <person name="Chevrette M.G."/>
            <person name="De Carvalho L.P.S."/>
            <person name="Shen B."/>
        </authorList>
    </citation>
    <scope>NUCLEOTIDE SEQUENCE [LARGE SCALE GENOMIC DNA]</scope>
    <source>
        <strain evidence="12 13">NPDC001166</strain>
    </source>
</reference>
<dbReference type="CDD" id="cd02440">
    <property type="entry name" value="AdoMet_MTases"/>
    <property type="match status" value="1"/>
</dbReference>
<dbReference type="EMBL" id="JBEPAZ010000066">
    <property type="protein sequence ID" value="MER6433678.1"/>
    <property type="molecule type" value="Genomic_DNA"/>
</dbReference>
<accession>A0ABV1UIX1</accession>
<dbReference type="RefSeq" id="WP_352065713.1">
    <property type="nucleotide sequence ID" value="NZ_JBEPAZ010000066.1"/>
</dbReference>
<keyword evidence="13" id="KW-1185">Reference proteome</keyword>
<keyword evidence="6 12" id="KW-0489">Methyltransferase</keyword>
<proteinExistence type="inferred from homology"/>
<dbReference type="Gene3D" id="3.40.50.150">
    <property type="entry name" value="Vaccinia Virus protein VP39"/>
    <property type="match status" value="1"/>
</dbReference>
<evidence type="ECO:0000256" key="5">
    <source>
        <dbReference type="ARBA" id="ARBA00022490"/>
    </source>
</evidence>
<gene>
    <name evidence="12" type="ORF">ABT272_39080</name>
</gene>
<evidence type="ECO:0000256" key="2">
    <source>
        <dbReference type="ARBA" id="ARBA00005369"/>
    </source>
</evidence>
<evidence type="ECO:0000256" key="9">
    <source>
        <dbReference type="ARBA" id="ARBA00030757"/>
    </source>
</evidence>
<evidence type="ECO:0000256" key="7">
    <source>
        <dbReference type="ARBA" id="ARBA00022679"/>
    </source>
</evidence>
<evidence type="ECO:0000256" key="8">
    <source>
        <dbReference type="ARBA" id="ARBA00022691"/>
    </source>
</evidence>
<dbReference type="InterPro" id="IPR000682">
    <property type="entry name" value="PCMT"/>
</dbReference>
<dbReference type="Proteomes" id="UP001470023">
    <property type="component" value="Unassembled WGS sequence"/>
</dbReference>
<dbReference type="GO" id="GO:0008168">
    <property type="term" value="F:methyltransferase activity"/>
    <property type="evidence" value="ECO:0007669"/>
    <property type="project" value="UniProtKB-KW"/>
</dbReference>
<evidence type="ECO:0000256" key="3">
    <source>
        <dbReference type="ARBA" id="ARBA00011890"/>
    </source>
</evidence>
<dbReference type="SUPFAM" id="SSF53335">
    <property type="entry name" value="S-adenosyl-L-methionine-dependent methyltransferases"/>
    <property type="match status" value="1"/>
</dbReference>
<evidence type="ECO:0000313" key="12">
    <source>
        <dbReference type="EMBL" id="MER6433678.1"/>
    </source>
</evidence>
<protein>
    <recommendedName>
        <fullName evidence="4">Protein-L-isoaspartate O-methyltransferase</fullName>
        <ecNumber evidence="3">2.1.1.77</ecNumber>
    </recommendedName>
    <alternativeName>
        <fullName evidence="11">L-isoaspartyl protein carboxyl methyltransferase</fullName>
    </alternativeName>
    <alternativeName>
        <fullName evidence="9">Protein L-isoaspartyl methyltransferase</fullName>
    </alternativeName>
    <alternativeName>
        <fullName evidence="10">Protein-beta-aspartate methyltransferase</fullName>
    </alternativeName>
</protein>
<keyword evidence="7" id="KW-0808">Transferase</keyword>
<evidence type="ECO:0000256" key="1">
    <source>
        <dbReference type="ARBA" id="ARBA00004496"/>
    </source>
</evidence>
<evidence type="ECO:0000256" key="6">
    <source>
        <dbReference type="ARBA" id="ARBA00022603"/>
    </source>
</evidence>
<dbReference type="GO" id="GO:0032259">
    <property type="term" value="P:methylation"/>
    <property type="evidence" value="ECO:0007669"/>
    <property type="project" value="UniProtKB-KW"/>
</dbReference>
<dbReference type="PANTHER" id="PTHR11579:SF0">
    <property type="entry name" value="PROTEIN-L-ISOASPARTATE(D-ASPARTATE) O-METHYLTRANSFERASE"/>
    <property type="match status" value="1"/>
</dbReference>